<feature type="transmembrane region" description="Helical" evidence="5">
    <location>
        <begin position="25"/>
        <end position="47"/>
    </location>
</feature>
<keyword evidence="4 5" id="KW-0472">Membrane</keyword>
<accession>A0AAI8G5H7</accession>
<feature type="domain" description="RDD" evidence="6">
    <location>
        <begin position="18"/>
        <end position="148"/>
    </location>
</feature>
<dbReference type="EMBL" id="CP013690">
    <property type="protein sequence ID" value="ALU26773.1"/>
    <property type="molecule type" value="Genomic_DNA"/>
</dbReference>
<proteinExistence type="predicted"/>
<dbReference type="KEGG" id="mod:AS202_11735"/>
<gene>
    <name evidence="7" type="ORF">AS202_11735</name>
</gene>
<keyword evidence="3 5" id="KW-1133">Transmembrane helix</keyword>
<name>A0AAI8G5H7_9FLAO</name>
<reference evidence="7 8" key="1">
    <citation type="journal article" date="2016" name="J. Zhejiang Univ. Sci. B">
        <title>Antibiotic resistance mechanisms of Myroides sp.</title>
        <authorList>
            <person name="Hu S."/>
            <person name="Yuan S."/>
            <person name="Qu H."/>
            <person name="Jiang T."/>
            <person name="Zhou Y."/>
            <person name="Wang M."/>
            <person name="Ming D."/>
        </authorList>
    </citation>
    <scope>NUCLEOTIDE SEQUENCE [LARGE SCALE GENOMIC DNA]</scope>
    <source>
        <strain evidence="7 8">PR63039</strain>
    </source>
</reference>
<comment type="subcellular location">
    <subcellularLocation>
        <location evidence="1">Membrane</location>
        <topology evidence="1">Multi-pass membrane protein</topology>
    </subcellularLocation>
</comment>
<dbReference type="InterPro" id="IPR010432">
    <property type="entry name" value="RDD"/>
</dbReference>
<sequence length="245" mass="27662">MANLTINTTQNIKIEFKTASIGERMIASILDLIFKGLYLILIFYIVSQLRIVNAFIDEWSKIAVMILIASPALFYTLFFETIMQGATPGKKIMRLKVIKIDGYEASVVDYASRWVMRLVDFWIGSAAVGLITIICTDKSQRLGDILAGTAVISVKERLLLSSTIFQEVEEEYTPLFAQVLSLTDKDVYIIKEALTTFKANRDHELLQKLVVKLKSVLGIGELKTLSDQEFIETVLKDYNYLTAKV</sequence>
<evidence type="ECO:0000256" key="5">
    <source>
        <dbReference type="SAM" id="Phobius"/>
    </source>
</evidence>
<protein>
    <recommendedName>
        <fullName evidence="6">RDD domain-containing protein</fullName>
    </recommendedName>
</protein>
<evidence type="ECO:0000256" key="4">
    <source>
        <dbReference type="ARBA" id="ARBA00023136"/>
    </source>
</evidence>
<dbReference type="GO" id="GO:0016020">
    <property type="term" value="C:membrane"/>
    <property type="evidence" value="ECO:0007669"/>
    <property type="project" value="UniProtKB-SubCell"/>
</dbReference>
<evidence type="ECO:0000256" key="2">
    <source>
        <dbReference type="ARBA" id="ARBA00022692"/>
    </source>
</evidence>
<keyword evidence="2 5" id="KW-0812">Transmembrane</keyword>
<organism evidence="7 8">
    <name type="scientific">Myroides odoratimimus</name>
    <dbReference type="NCBI Taxonomy" id="76832"/>
    <lineage>
        <taxon>Bacteria</taxon>
        <taxon>Pseudomonadati</taxon>
        <taxon>Bacteroidota</taxon>
        <taxon>Flavobacteriia</taxon>
        <taxon>Flavobacteriales</taxon>
        <taxon>Flavobacteriaceae</taxon>
        <taxon>Myroides</taxon>
    </lineage>
</organism>
<dbReference type="Proteomes" id="UP000069030">
    <property type="component" value="Chromosome"/>
</dbReference>
<feature type="transmembrane region" description="Helical" evidence="5">
    <location>
        <begin position="59"/>
        <end position="78"/>
    </location>
</feature>
<dbReference type="AlphaFoldDB" id="A0AAI8G5H7"/>
<evidence type="ECO:0000256" key="1">
    <source>
        <dbReference type="ARBA" id="ARBA00004141"/>
    </source>
</evidence>
<evidence type="ECO:0000313" key="8">
    <source>
        <dbReference type="Proteomes" id="UP000069030"/>
    </source>
</evidence>
<dbReference type="Pfam" id="PF06271">
    <property type="entry name" value="RDD"/>
    <property type="match status" value="1"/>
</dbReference>
<evidence type="ECO:0000256" key="3">
    <source>
        <dbReference type="ARBA" id="ARBA00022989"/>
    </source>
</evidence>
<dbReference type="RefSeq" id="WP_016649653.1">
    <property type="nucleotide sequence ID" value="NZ_CP013690.1"/>
</dbReference>
<evidence type="ECO:0000259" key="6">
    <source>
        <dbReference type="Pfam" id="PF06271"/>
    </source>
</evidence>
<dbReference type="PANTHER" id="PTHR38480">
    <property type="entry name" value="SLR0254 PROTEIN"/>
    <property type="match status" value="1"/>
</dbReference>
<evidence type="ECO:0000313" key="7">
    <source>
        <dbReference type="EMBL" id="ALU26773.1"/>
    </source>
</evidence>
<dbReference type="PANTHER" id="PTHR38480:SF1">
    <property type="entry name" value="SLR0254 PROTEIN"/>
    <property type="match status" value="1"/>
</dbReference>